<accession>A0AAV1B3X6</accession>
<dbReference type="AlphaFoldDB" id="A0AAV1B3X6"/>
<protein>
    <submittedName>
        <fullName evidence="2">Uncharacterized protein</fullName>
    </submittedName>
</protein>
<keyword evidence="1" id="KW-0472">Membrane</keyword>
<keyword evidence="1" id="KW-0812">Transmembrane</keyword>
<name>A0AAV1B3X6_VICFA</name>
<gene>
    <name evidence="2" type="ORF">VFH_VI074320</name>
</gene>
<evidence type="ECO:0000313" key="2">
    <source>
        <dbReference type="EMBL" id="CAI8617386.1"/>
    </source>
</evidence>
<dbReference type="EMBL" id="OX451741">
    <property type="protein sequence ID" value="CAI8617386.1"/>
    <property type="molecule type" value="Genomic_DNA"/>
</dbReference>
<proteinExistence type="predicted"/>
<keyword evidence="1" id="KW-1133">Transmembrane helix</keyword>
<keyword evidence="3" id="KW-1185">Reference proteome</keyword>
<dbReference type="PANTHER" id="PTHR34962">
    <property type="entry name" value="EMBRYO DEFECTIVE 1703-RELATED"/>
    <property type="match status" value="1"/>
</dbReference>
<organism evidence="2 3">
    <name type="scientific">Vicia faba</name>
    <name type="common">Broad bean</name>
    <name type="synonym">Faba vulgaris</name>
    <dbReference type="NCBI Taxonomy" id="3906"/>
    <lineage>
        <taxon>Eukaryota</taxon>
        <taxon>Viridiplantae</taxon>
        <taxon>Streptophyta</taxon>
        <taxon>Embryophyta</taxon>
        <taxon>Tracheophyta</taxon>
        <taxon>Spermatophyta</taxon>
        <taxon>Magnoliopsida</taxon>
        <taxon>eudicotyledons</taxon>
        <taxon>Gunneridae</taxon>
        <taxon>Pentapetalae</taxon>
        <taxon>rosids</taxon>
        <taxon>fabids</taxon>
        <taxon>Fabales</taxon>
        <taxon>Fabaceae</taxon>
        <taxon>Papilionoideae</taxon>
        <taxon>50 kb inversion clade</taxon>
        <taxon>NPAAA clade</taxon>
        <taxon>Hologalegina</taxon>
        <taxon>IRL clade</taxon>
        <taxon>Fabeae</taxon>
        <taxon>Vicia</taxon>
    </lineage>
</organism>
<feature type="transmembrane region" description="Helical" evidence="1">
    <location>
        <begin position="28"/>
        <end position="53"/>
    </location>
</feature>
<evidence type="ECO:0000256" key="1">
    <source>
        <dbReference type="SAM" id="Phobius"/>
    </source>
</evidence>
<sequence>MVDEEVSSFENSNSCSRPIDCRWWDGKALFPLLLVMGMVILSILTWLMLPLLLDLTKRLSDKNKSFVEKKLNKLKREVELFGPQEVVNKYREYTDNEEDYL</sequence>
<reference evidence="2 3" key="1">
    <citation type="submission" date="2023-01" db="EMBL/GenBank/DDBJ databases">
        <authorList>
            <person name="Kreplak J."/>
        </authorList>
    </citation>
    <scope>NUCLEOTIDE SEQUENCE [LARGE SCALE GENOMIC DNA]</scope>
</reference>
<evidence type="ECO:0000313" key="3">
    <source>
        <dbReference type="Proteomes" id="UP001157006"/>
    </source>
</evidence>
<dbReference type="PANTHER" id="PTHR34962:SF1">
    <property type="entry name" value="EMBRYO DEFECTIVE 1703-RELATED"/>
    <property type="match status" value="1"/>
</dbReference>
<dbReference type="Proteomes" id="UP001157006">
    <property type="component" value="Chromosome 6"/>
</dbReference>